<name>A0A8J7LZZ1_9RHOB</name>
<comment type="caution">
    <text evidence="2">The sequence shown here is derived from an EMBL/GenBank/DDBJ whole genome shotgun (WGS) entry which is preliminary data.</text>
</comment>
<sequence length="108" mass="11209">MARTSTNGSGEATTADLTQQIDTLRSDLAGLTEIIADMGKAQGEKLSAAASERVDQAKAAGREVSDRALQQAELAKAQSSEFVRTQPATALGIAVGIGFLVGWMSGRK</sequence>
<dbReference type="PANTHER" id="PTHR35893">
    <property type="entry name" value="INNER MEMBRANE PROTEIN-RELATED"/>
    <property type="match status" value="1"/>
</dbReference>
<organism evidence="2 3">
    <name type="scientific">Sedimentitalea arenosa</name>
    <dbReference type="NCBI Taxonomy" id="2798803"/>
    <lineage>
        <taxon>Bacteria</taxon>
        <taxon>Pseudomonadati</taxon>
        <taxon>Pseudomonadota</taxon>
        <taxon>Alphaproteobacteria</taxon>
        <taxon>Rhodobacterales</taxon>
        <taxon>Paracoccaceae</taxon>
        <taxon>Sedimentitalea</taxon>
    </lineage>
</organism>
<evidence type="ECO:0000313" key="3">
    <source>
        <dbReference type="Proteomes" id="UP000619079"/>
    </source>
</evidence>
<evidence type="ECO:0000256" key="1">
    <source>
        <dbReference type="SAM" id="Phobius"/>
    </source>
</evidence>
<dbReference type="PANTHER" id="PTHR35893:SF3">
    <property type="entry name" value="INNER MEMBRANE PROTEIN"/>
    <property type="match status" value="1"/>
</dbReference>
<protein>
    <submittedName>
        <fullName evidence="2">DUF883 domain-containing protein</fullName>
    </submittedName>
</protein>
<keyword evidence="1" id="KW-0472">Membrane</keyword>
<keyword evidence="1" id="KW-1133">Transmembrane helix</keyword>
<proteinExistence type="predicted"/>
<accession>A0A8J7LZZ1</accession>
<reference evidence="2" key="1">
    <citation type="submission" date="2020-12" db="EMBL/GenBank/DDBJ databases">
        <title>Sedimentitalea sp. nov., isolated from sand in Incheon.</title>
        <authorList>
            <person name="Kim W."/>
        </authorList>
    </citation>
    <scope>NUCLEOTIDE SEQUENCE</scope>
    <source>
        <strain evidence="2">CAU 1593</strain>
    </source>
</reference>
<dbReference type="EMBL" id="JAELVR010000011">
    <property type="protein sequence ID" value="MBJ6373061.1"/>
    <property type="molecule type" value="Genomic_DNA"/>
</dbReference>
<keyword evidence="1" id="KW-0812">Transmembrane</keyword>
<keyword evidence="3" id="KW-1185">Reference proteome</keyword>
<feature type="transmembrane region" description="Helical" evidence="1">
    <location>
        <begin position="88"/>
        <end position="106"/>
    </location>
</feature>
<dbReference type="InterPro" id="IPR010279">
    <property type="entry name" value="YqjD/ElaB"/>
</dbReference>
<dbReference type="RefSeq" id="WP_199025939.1">
    <property type="nucleotide sequence ID" value="NZ_JAELVR010000011.1"/>
</dbReference>
<dbReference type="Proteomes" id="UP000619079">
    <property type="component" value="Unassembled WGS sequence"/>
</dbReference>
<evidence type="ECO:0000313" key="2">
    <source>
        <dbReference type="EMBL" id="MBJ6373061.1"/>
    </source>
</evidence>
<dbReference type="GO" id="GO:0043022">
    <property type="term" value="F:ribosome binding"/>
    <property type="evidence" value="ECO:0007669"/>
    <property type="project" value="InterPro"/>
</dbReference>
<gene>
    <name evidence="2" type="ORF">JF290_16155</name>
</gene>
<dbReference type="AlphaFoldDB" id="A0A8J7LZZ1"/>